<dbReference type="Proteomes" id="UP001281614">
    <property type="component" value="Unassembled WGS sequence"/>
</dbReference>
<sequence length="102" mass="11022">MVYRRAVTALRFPRPRRFQVAASILSTFQVSSPSSSIIGGGCSSSNACLGKGSLPARFRVSTWKRGYIAVGTLSSTTYGEITFVTAYLWCNQSSFLQGLGDL</sequence>
<proteinExistence type="predicted"/>
<keyword evidence="2" id="KW-1185">Reference proteome</keyword>
<reference evidence="1" key="1">
    <citation type="submission" date="2023-02" db="EMBL/GenBank/DDBJ databases">
        <title>Colletotrichum kahawae CIFC_Que2 genome sequencing and assembly.</title>
        <authorList>
            <person name="Baroncelli R."/>
        </authorList>
    </citation>
    <scope>NUCLEOTIDE SEQUENCE</scope>
    <source>
        <strain evidence="1">CIFC_Que2</strain>
    </source>
</reference>
<comment type="caution">
    <text evidence="1">The sequence shown here is derived from an EMBL/GenBank/DDBJ whole genome shotgun (WGS) entry which is preliminary data.</text>
</comment>
<protein>
    <submittedName>
        <fullName evidence="1">Uncharacterized protein</fullName>
    </submittedName>
</protein>
<organism evidence="1 2">
    <name type="scientific">Colletotrichum kahawae</name>
    <name type="common">Coffee berry disease fungus</name>
    <dbReference type="NCBI Taxonomy" id="34407"/>
    <lineage>
        <taxon>Eukaryota</taxon>
        <taxon>Fungi</taxon>
        <taxon>Dikarya</taxon>
        <taxon>Ascomycota</taxon>
        <taxon>Pezizomycotina</taxon>
        <taxon>Sordariomycetes</taxon>
        <taxon>Hypocreomycetidae</taxon>
        <taxon>Glomerellales</taxon>
        <taxon>Glomerellaceae</taxon>
        <taxon>Colletotrichum</taxon>
        <taxon>Colletotrichum gloeosporioides species complex</taxon>
    </lineage>
</organism>
<gene>
    <name evidence="1" type="ORF">CKAH01_16819</name>
</gene>
<dbReference type="EMBL" id="VYYT01000188">
    <property type="protein sequence ID" value="KAK2758857.1"/>
    <property type="molecule type" value="Genomic_DNA"/>
</dbReference>
<dbReference type="AlphaFoldDB" id="A0AAD9YCN7"/>
<accession>A0AAD9YCN7</accession>
<name>A0AAD9YCN7_COLKA</name>
<evidence type="ECO:0000313" key="1">
    <source>
        <dbReference type="EMBL" id="KAK2758857.1"/>
    </source>
</evidence>
<evidence type="ECO:0000313" key="2">
    <source>
        <dbReference type="Proteomes" id="UP001281614"/>
    </source>
</evidence>